<dbReference type="Proteomes" id="UP000077069">
    <property type="component" value="Unassembled WGS sequence"/>
</dbReference>
<evidence type="ECO:0000313" key="9">
    <source>
        <dbReference type="Proteomes" id="UP000077069"/>
    </source>
</evidence>
<keyword evidence="4" id="KW-0862">Zinc</keyword>
<evidence type="ECO:0000259" key="6">
    <source>
        <dbReference type="Pfam" id="PF00107"/>
    </source>
</evidence>
<name>A0A177BXV8_9PLEO</name>
<dbReference type="RefSeq" id="XP_018030331.1">
    <property type="nucleotide sequence ID" value="XM_018179505.1"/>
</dbReference>
<dbReference type="SUPFAM" id="SSF51735">
    <property type="entry name" value="NAD(P)-binding Rossmann-fold domains"/>
    <property type="match status" value="1"/>
</dbReference>
<sequence>MGHEFCGRVISAPPASGLSKGQAVMVDPRFYCGKCSRCTASHTHGCKTLGLKGFHGGGGGFSDMVAVETKHCYPLPDSVDLSLAALIEPLAVAWHAVELCEIKDWSSKAVLILGGGPIGIAHSSVLRALGCKSIFISEPTSTRAAQNREVADHVINPISEHVAERCRELTSGEGVDVVFDCAGVQKGMDAAFDALVFQGVYMNVAMWGAPMVVPVMTLLHKEIALKASVIYTDRSFRETVDAFAAGGFKGLGGMVTSRIHIDDIIEKGFEELINNKDHHIKIMVTPKNECLGQ</sequence>
<gene>
    <name evidence="8" type="ORF">CC84DRAFT_1168873</name>
</gene>
<evidence type="ECO:0000256" key="5">
    <source>
        <dbReference type="ARBA" id="ARBA00023002"/>
    </source>
</evidence>
<dbReference type="InterPro" id="IPR036291">
    <property type="entry name" value="NAD(P)-bd_dom_sf"/>
</dbReference>
<dbReference type="GO" id="GO:0000721">
    <property type="term" value="F:(R,R)-butanediol dehydrogenase activity"/>
    <property type="evidence" value="ECO:0007669"/>
    <property type="project" value="TreeGrafter"/>
</dbReference>
<dbReference type="Pfam" id="PF00107">
    <property type="entry name" value="ADH_zinc_N"/>
    <property type="match status" value="1"/>
</dbReference>
<evidence type="ECO:0000256" key="1">
    <source>
        <dbReference type="ARBA" id="ARBA00001947"/>
    </source>
</evidence>
<keyword evidence="3" id="KW-0479">Metal-binding</keyword>
<dbReference type="Gene3D" id="3.90.180.10">
    <property type="entry name" value="Medium-chain alcohol dehydrogenases, catalytic domain"/>
    <property type="match status" value="1"/>
</dbReference>
<keyword evidence="5" id="KW-0560">Oxidoreductase</keyword>
<dbReference type="InterPro" id="IPR013149">
    <property type="entry name" value="ADH-like_C"/>
</dbReference>
<dbReference type="InParanoid" id="A0A177BXV8"/>
<dbReference type="Gene3D" id="3.40.50.720">
    <property type="entry name" value="NAD(P)-binding Rossmann-like Domain"/>
    <property type="match status" value="1"/>
</dbReference>
<proteinExistence type="inferred from homology"/>
<evidence type="ECO:0000259" key="7">
    <source>
        <dbReference type="Pfam" id="PF08240"/>
    </source>
</evidence>
<protein>
    <submittedName>
        <fullName evidence="8">NAD(P)-binding protein</fullName>
    </submittedName>
</protein>
<dbReference type="GeneID" id="28762991"/>
<accession>A0A177BXV8</accession>
<dbReference type="SUPFAM" id="SSF50129">
    <property type="entry name" value="GroES-like"/>
    <property type="match status" value="1"/>
</dbReference>
<dbReference type="GO" id="GO:0034079">
    <property type="term" value="P:butanediol biosynthetic process"/>
    <property type="evidence" value="ECO:0007669"/>
    <property type="project" value="TreeGrafter"/>
</dbReference>
<dbReference type="STRING" id="1460663.A0A177BXV8"/>
<dbReference type="InterPro" id="IPR013154">
    <property type="entry name" value="ADH-like_N"/>
</dbReference>
<dbReference type="OrthoDB" id="3941538at2759"/>
<dbReference type="InterPro" id="IPR011032">
    <property type="entry name" value="GroES-like_sf"/>
</dbReference>
<evidence type="ECO:0000256" key="4">
    <source>
        <dbReference type="ARBA" id="ARBA00022833"/>
    </source>
</evidence>
<dbReference type="EMBL" id="KV441560">
    <property type="protein sequence ID" value="OAF99965.1"/>
    <property type="molecule type" value="Genomic_DNA"/>
</dbReference>
<feature type="domain" description="Alcohol dehydrogenase-like C-terminal" evidence="6">
    <location>
        <begin position="117"/>
        <end position="244"/>
    </location>
</feature>
<evidence type="ECO:0000256" key="2">
    <source>
        <dbReference type="ARBA" id="ARBA00008072"/>
    </source>
</evidence>
<dbReference type="GO" id="GO:0046872">
    <property type="term" value="F:metal ion binding"/>
    <property type="evidence" value="ECO:0007669"/>
    <property type="project" value="UniProtKB-KW"/>
</dbReference>
<feature type="domain" description="Alcohol dehydrogenase-like N-terminal" evidence="7">
    <location>
        <begin position="1"/>
        <end position="77"/>
    </location>
</feature>
<evidence type="ECO:0000313" key="8">
    <source>
        <dbReference type="EMBL" id="OAF99965.1"/>
    </source>
</evidence>
<dbReference type="AlphaFoldDB" id="A0A177BXV8"/>
<keyword evidence="9" id="KW-1185">Reference proteome</keyword>
<organism evidence="8 9">
    <name type="scientific">Paraphaeosphaeria sporulosa</name>
    <dbReference type="NCBI Taxonomy" id="1460663"/>
    <lineage>
        <taxon>Eukaryota</taxon>
        <taxon>Fungi</taxon>
        <taxon>Dikarya</taxon>
        <taxon>Ascomycota</taxon>
        <taxon>Pezizomycotina</taxon>
        <taxon>Dothideomycetes</taxon>
        <taxon>Pleosporomycetidae</taxon>
        <taxon>Pleosporales</taxon>
        <taxon>Massarineae</taxon>
        <taxon>Didymosphaeriaceae</taxon>
        <taxon>Paraphaeosphaeria</taxon>
    </lineage>
</organism>
<reference evidence="8 9" key="1">
    <citation type="submission" date="2016-05" db="EMBL/GenBank/DDBJ databases">
        <title>Comparative analysis of secretome profiles of manganese(II)-oxidizing ascomycete fungi.</title>
        <authorList>
            <consortium name="DOE Joint Genome Institute"/>
            <person name="Zeiner C.A."/>
            <person name="Purvine S.O."/>
            <person name="Zink E.M."/>
            <person name="Wu S."/>
            <person name="Pasa-Tolic L."/>
            <person name="Chaput D.L."/>
            <person name="Haridas S."/>
            <person name="Grigoriev I.V."/>
            <person name="Santelli C.M."/>
            <person name="Hansel C.M."/>
        </authorList>
    </citation>
    <scope>NUCLEOTIDE SEQUENCE [LARGE SCALE GENOMIC DNA]</scope>
    <source>
        <strain evidence="8 9">AP3s5-JAC2a</strain>
    </source>
</reference>
<evidence type="ECO:0000256" key="3">
    <source>
        <dbReference type="ARBA" id="ARBA00022723"/>
    </source>
</evidence>
<dbReference type="PANTHER" id="PTHR43161">
    <property type="entry name" value="SORBITOL DEHYDROGENASE"/>
    <property type="match status" value="1"/>
</dbReference>
<comment type="cofactor">
    <cofactor evidence="1">
        <name>Zn(2+)</name>
        <dbReference type="ChEBI" id="CHEBI:29105"/>
    </cofactor>
</comment>
<comment type="similarity">
    <text evidence="2">Belongs to the zinc-containing alcohol dehydrogenase family.</text>
</comment>
<dbReference type="GO" id="GO:0005737">
    <property type="term" value="C:cytoplasm"/>
    <property type="evidence" value="ECO:0007669"/>
    <property type="project" value="TreeGrafter"/>
</dbReference>
<dbReference type="PANTHER" id="PTHR43161:SF23">
    <property type="entry name" value="(R,R)-BUTANEDIOL DEHYDROGENASE-RELATED"/>
    <property type="match status" value="1"/>
</dbReference>
<dbReference type="Pfam" id="PF08240">
    <property type="entry name" value="ADH_N"/>
    <property type="match status" value="1"/>
</dbReference>